<evidence type="ECO:0000256" key="2">
    <source>
        <dbReference type="SAM" id="MobiDB-lite"/>
    </source>
</evidence>
<feature type="region of interest" description="Disordered" evidence="2">
    <location>
        <begin position="90"/>
        <end position="127"/>
    </location>
</feature>
<feature type="compositionally biased region" description="Polar residues" evidence="2">
    <location>
        <begin position="149"/>
        <end position="161"/>
    </location>
</feature>
<feature type="region of interest" description="Disordered" evidence="2">
    <location>
        <begin position="149"/>
        <end position="193"/>
    </location>
</feature>
<keyword evidence="4" id="KW-1185">Reference proteome</keyword>
<gene>
    <name evidence="3" type="ORF">ACHAXA_006163</name>
</gene>
<feature type="compositionally biased region" description="Low complexity" evidence="2">
    <location>
        <begin position="358"/>
        <end position="374"/>
    </location>
</feature>
<keyword evidence="1" id="KW-0175">Coiled coil</keyword>
<reference evidence="3 4" key="1">
    <citation type="submission" date="2024-10" db="EMBL/GenBank/DDBJ databases">
        <title>Updated reference genomes for cyclostephanoid diatoms.</title>
        <authorList>
            <person name="Roberts W.R."/>
            <person name="Alverson A.J."/>
        </authorList>
    </citation>
    <scope>NUCLEOTIDE SEQUENCE [LARGE SCALE GENOMIC DNA]</scope>
    <source>
        <strain evidence="3 4">AJA228-03</strain>
    </source>
</reference>
<protein>
    <submittedName>
        <fullName evidence="3">Uncharacterized protein</fullName>
    </submittedName>
</protein>
<feature type="compositionally biased region" description="Polar residues" evidence="2">
    <location>
        <begin position="172"/>
        <end position="193"/>
    </location>
</feature>
<dbReference type="Proteomes" id="UP001530377">
    <property type="component" value="Unassembled WGS sequence"/>
</dbReference>
<feature type="coiled-coil region" evidence="1">
    <location>
        <begin position="216"/>
        <end position="244"/>
    </location>
</feature>
<dbReference type="EMBL" id="JALLPB020000117">
    <property type="protein sequence ID" value="KAL3817163.1"/>
    <property type="molecule type" value="Genomic_DNA"/>
</dbReference>
<feature type="compositionally biased region" description="Basic and acidic residues" evidence="2">
    <location>
        <begin position="1629"/>
        <end position="1639"/>
    </location>
</feature>
<name>A0ABD3RY39_9STRA</name>
<comment type="caution">
    <text evidence="3">The sequence shown here is derived from an EMBL/GenBank/DDBJ whole genome shotgun (WGS) entry which is preliminary data.</text>
</comment>
<feature type="region of interest" description="Disordered" evidence="2">
    <location>
        <begin position="283"/>
        <end position="311"/>
    </location>
</feature>
<evidence type="ECO:0000313" key="3">
    <source>
        <dbReference type="EMBL" id="KAL3817163.1"/>
    </source>
</evidence>
<accession>A0ABD3RY39</accession>
<evidence type="ECO:0000313" key="4">
    <source>
        <dbReference type="Proteomes" id="UP001530377"/>
    </source>
</evidence>
<feature type="region of interest" description="Disordered" evidence="2">
    <location>
        <begin position="354"/>
        <end position="388"/>
    </location>
</feature>
<sequence length="1765" mass="195095">MDHYFNNIAKHLLEGTTVGSINEPTRNHAAAAAVGDDGGGGKLHPASAQVVSVERSGSISATMVGGGTNAALIASTASSKAMPLVYQSTPQNQVGEFQGSRRGSTERGGGEGIQDGEIAKKGIRGSNLTPVAPLSMSMGATVGQYSSHVQNQTGQSNNTAVHPQKHRHQLRKSFSSMPENHESSPSFNTTDNPFMSKELLDMLDDDIFELNTPRWYQQQEQRKQQEQQQQEQQQQQQQQQFNQQFQLTTAQQQEQIQNFLQLNGQHLTQQQRTSLQQLLKSTQLERHQHQHEVQQEQQGFQQQGQQQHYQHQLNSTLEGGVIGTDRPSNSLPLSMDELMLHQREQLRQLQAMLKSMPSAAASASTKSDTNNSNNGDRAVASGIHFGNSNLNTMQTQQQAAAGAMSQLYQQHSAPSQAGGVPLHVQLQLQKQHHQQQHQQQHQIQQPQQHQQRQQHHQQQQLQQQHQQHDEQQQRQQHQQYNQQQHHQQQHQQQQLQHNHQPQREQEQLQQRQHQQQQQPQPQQKQPQHQSSLQIQAQLQRLAQQHQSLQQGVGGVEKHSRQPSASSIVMHQMIQQQLMQQQAQAAALGIGGNLHQQQVMTNQQMSNFANNLFGVTPIQQQLQQGRGGDDDHQSLLLQHQQKLEQQQQKQFQESSIGNIGNGVVSISTVPIGLAKNASRHSLSLQNLYGMQSQSILQQEGLQQIPSPALPSANSGVFGGTVNVTMTDTKTRVVPVSISSLPLSVATSTNQHGREKINHYGGVADAALIYIKYAIESIVVSLNKRIKENVENETNFFKKGHLQLKNAEIDDINRVYTVRDLSTCLGAWDLNVSTKVGNMNPNILTSSDKRQKLNNNTAEDVESGLPSVTSSRNIASDGDADTAFKYYYERSCPILLDANRRSSCSTSSALTLPFCVEDFVRDGEYVDLDNENRLPVVAGAVVLTYGADSKFTGGVGEEGVLTKMILDFFFDVATVYKSHGNERKISDRKENDGVDRDEFKLPELDEDATVEAEEFIFARSILHEESESSSLIRAGLCALSPSSTSKSTSSSDDGIYIPSIWSGNTNRIYQYCLLGNFDDNLKERPSKRLCVAIKKKNKDEYGGDSGPARGVCRITLTLSPASVLAKKKLMAEEAAKKEEEENDIKPSLSRCSEVHRKIRHSLRILRPPALIPVSTVSDGDNLMGTAKIRRLAIRRSSVTQLIDPASIVVGIRCKHELLLDGDEVGKVYVNGALAVNCSESTSTLNQTGVDALPAHTLFGVDFTIPFVDGRYASGSSGLPNKAVIEREYGALLVDALIDAEQCDAGVAKKLLGRLITGKLEQTHESDEDDNRSLDSLPHTERNYPIKFDNVSKPSLESIVLLSRVADPVGIGAKALGTKFRLQYGSEAFPCEVGTNEEYLLHRILGAQKIPKMVPRRARDVLLRGGYLRIDRMAKSLWVGAGGGWDGDHSDAMRVAEAMEGAMKLLRKAGCLDVMPNQIRLVSRKKLDPAIFEQGVGEVDSTITRWSKCKHIPSKLRCWYDSSSETYYVSDAIFFVEEDRDGENVEVTNASFADDLNIGTTTANDLTADSTNSLQSDVSKAEISIDVGAKMSSTEACDNEDGNDSVIVAEYSLDKNDGDSKAADDDNDEDGDDRKAIKDNTTARDINNAEDVVHNIDEVSKAAGDDKDEGGDGQLANEDHTTARAILNGGKMNASKDKSISNTTEHCTKIYPEEAKEDAKIRTLRPVSAEDAAFLLAFYIAKEHPNVMLLERFVMAHRSFARAKGTSR</sequence>
<feature type="region of interest" description="Disordered" evidence="2">
    <location>
        <begin position="1608"/>
        <end position="1651"/>
    </location>
</feature>
<organism evidence="3 4">
    <name type="scientific">Cyclostephanos tholiformis</name>
    <dbReference type="NCBI Taxonomy" id="382380"/>
    <lineage>
        <taxon>Eukaryota</taxon>
        <taxon>Sar</taxon>
        <taxon>Stramenopiles</taxon>
        <taxon>Ochrophyta</taxon>
        <taxon>Bacillariophyta</taxon>
        <taxon>Coscinodiscophyceae</taxon>
        <taxon>Thalassiosirophycidae</taxon>
        <taxon>Stephanodiscales</taxon>
        <taxon>Stephanodiscaceae</taxon>
        <taxon>Cyclostephanos</taxon>
    </lineage>
</organism>
<feature type="compositionally biased region" description="Basic and acidic residues" evidence="2">
    <location>
        <begin position="283"/>
        <end position="294"/>
    </location>
</feature>
<feature type="compositionally biased region" description="Low complexity" evidence="2">
    <location>
        <begin position="295"/>
        <end position="311"/>
    </location>
</feature>
<dbReference type="PANTHER" id="PTHR21713">
    <property type="entry name" value="NASCENT POLYPEPTIDE ASSOCIATED COMPLEX ALPHA SUBUNIT-RELATED"/>
    <property type="match status" value="1"/>
</dbReference>
<feature type="compositionally biased region" description="Low complexity" evidence="2">
    <location>
        <begin position="436"/>
        <end position="465"/>
    </location>
</feature>
<feature type="compositionally biased region" description="Low complexity" evidence="2">
    <location>
        <begin position="473"/>
        <end position="499"/>
    </location>
</feature>
<feature type="compositionally biased region" description="Low complexity" evidence="2">
    <location>
        <begin position="507"/>
        <end position="550"/>
    </location>
</feature>
<proteinExistence type="predicted"/>
<evidence type="ECO:0000256" key="1">
    <source>
        <dbReference type="SAM" id="Coils"/>
    </source>
</evidence>
<dbReference type="InterPro" id="IPR016641">
    <property type="entry name" value="EGD2/NACA0like"/>
</dbReference>
<feature type="region of interest" description="Disordered" evidence="2">
    <location>
        <begin position="428"/>
        <end position="564"/>
    </location>
</feature>
<feature type="compositionally biased region" description="Basic and acidic residues" evidence="2">
    <location>
        <begin position="1609"/>
        <end position="1621"/>
    </location>
</feature>